<keyword evidence="9" id="KW-1185">Reference proteome</keyword>
<keyword evidence="4 7" id="KW-0812">Transmembrane</keyword>
<comment type="subcellular location">
    <subcellularLocation>
        <location evidence="1">Cell membrane</location>
        <topology evidence="1">Multi-pass membrane protein</topology>
    </subcellularLocation>
</comment>
<dbReference type="KEGG" id="maer:DAI18_07040"/>
<evidence type="ECO:0000256" key="4">
    <source>
        <dbReference type="ARBA" id="ARBA00022692"/>
    </source>
</evidence>
<sequence length="89" mass="9755">MSEAVIVQLTMQMMWIVLLLSLPVVVVASVVGVLVCLLQALTQIQDQTIQFLVKLVAVAVTLAMSYRWMGDVLLNYAGLAFGQIDRMDG</sequence>
<keyword evidence="6 7" id="KW-0472">Membrane</keyword>
<evidence type="ECO:0000256" key="3">
    <source>
        <dbReference type="ARBA" id="ARBA00022475"/>
    </source>
</evidence>
<evidence type="ECO:0000313" key="8">
    <source>
        <dbReference type="EMBL" id="AVY93825.1"/>
    </source>
</evidence>
<evidence type="ECO:0000256" key="5">
    <source>
        <dbReference type="ARBA" id="ARBA00022989"/>
    </source>
</evidence>
<reference evidence="8 9" key="1">
    <citation type="submission" date="2018-04" db="EMBL/GenBank/DDBJ databases">
        <title>Denitrifier Microvirgula.</title>
        <authorList>
            <person name="Anderson E."/>
            <person name="Jang J."/>
            <person name="Ishii S."/>
        </authorList>
    </citation>
    <scope>NUCLEOTIDE SEQUENCE [LARGE SCALE GENOMIC DNA]</scope>
    <source>
        <strain evidence="8 9">BE2.4</strain>
    </source>
</reference>
<keyword evidence="5 7" id="KW-1133">Transmembrane helix</keyword>
<comment type="similarity">
    <text evidence="2">Belongs to the FliQ/MopD/SpaQ family.</text>
</comment>
<organism evidence="8 9">
    <name type="scientific">Microvirgula aerodenitrificans</name>
    <dbReference type="NCBI Taxonomy" id="57480"/>
    <lineage>
        <taxon>Bacteria</taxon>
        <taxon>Pseudomonadati</taxon>
        <taxon>Pseudomonadota</taxon>
        <taxon>Betaproteobacteria</taxon>
        <taxon>Neisseriales</taxon>
        <taxon>Aquaspirillaceae</taxon>
        <taxon>Microvirgula</taxon>
    </lineage>
</organism>
<evidence type="ECO:0000256" key="7">
    <source>
        <dbReference type="SAM" id="Phobius"/>
    </source>
</evidence>
<evidence type="ECO:0000256" key="6">
    <source>
        <dbReference type="ARBA" id="ARBA00023136"/>
    </source>
</evidence>
<dbReference type="PIRSF" id="PIRSF004669">
    <property type="entry name" value="FliQ"/>
    <property type="match status" value="1"/>
</dbReference>
<proteinExistence type="inferred from homology"/>
<dbReference type="PRINTS" id="PR00952">
    <property type="entry name" value="TYPE3IMQPROT"/>
</dbReference>
<name>A0A2S0P911_9NEIS</name>
<evidence type="ECO:0000256" key="1">
    <source>
        <dbReference type="ARBA" id="ARBA00004651"/>
    </source>
</evidence>
<dbReference type="RefSeq" id="WP_107889014.1">
    <property type="nucleotide sequence ID" value="NZ_CALFSO010000112.1"/>
</dbReference>
<feature type="transmembrane region" description="Helical" evidence="7">
    <location>
        <begin position="51"/>
        <end position="69"/>
    </location>
</feature>
<feature type="transmembrane region" description="Helical" evidence="7">
    <location>
        <begin position="12"/>
        <end position="39"/>
    </location>
</feature>
<accession>A0A2S0P911</accession>
<protein>
    <submittedName>
        <fullName evidence="8">EscS/YscS/HrcS family type III secretion system export apparatus protein</fullName>
    </submittedName>
</protein>
<dbReference type="PANTHER" id="PTHR34040">
    <property type="entry name" value="FLAGELLAR BIOSYNTHETIC PROTEIN FLIQ"/>
    <property type="match status" value="1"/>
</dbReference>
<dbReference type="NCBIfam" id="TIGR01403">
    <property type="entry name" value="fliQ_rel_III"/>
    <property type="match status" value="1"/>
</dbReference>
<dbReference type="InterPro" id="IPR006306">
    <property type="entry name" value="T3SS_HrpO"/>
</dbReference>
<dbReference type="Proteomes" id="UP000244173">
    <property type="component" value="Chromosome"/>
</dbReference>
<dbReference type="InterPro" id="IPR002191">
    <property type="entry name" value="Bac_export_3"/>
</dbReference>
<dbReference type="GO" id="GO:0009306">
    <property type="term" value="P:protein secretion"/>
    <property type="evidence" value="ECO:0007669"/>
    <property type="project" value="InterPro"/>
</dbReference>
<dbReference type="GO" id="GO:0005886">
    <property type="term" value="C:plasma membrane"/>
    <property type="evidence" value="ECO:0007669"/>
    <property type="project" value="UniProtKB-SubCell"/>
</dbReference>
<evidence type="ECO:0000313" key="9">
    <source>
        <dbReference type="Proteomes" id="UP000244173"/>
    </source>
</evidence>
<evidence type="ECO:0000256" key="2">
    <source>
        <dbReference type="ARBA" id="ARBA00006156"/>
    </source>
</evidence>
<keyword evidence="3" id="KW-1003">Cell membrane</keyword>
<gene>
    <name evidence="8" type="ORF">DAI18_07040</name>
</gene>
<dbReference type="EMBL" id="CP028519">
    <property type="protein sequence ID" value="AVY93825.1"/>
    <property type="molecule type" value="Genomic_DNA"/>
</dbReference>
<dbReference type="AlphaFoldDB" id="A0A2S0P911"/>
<dbReference type="PANTHER" id="PTHR34040:SF4">
    <property type="entry name" value="SECRETION SYSTEM APPARATUS PROTEIN SSAS"/>
    <property type="match status" value="1"/>
</dbReference>
<dbReference type="Pfam" id="PF01313">
    <property type="entry name" value="Bac_export_3"/>
    <property type="match status" value="1"/>
</dbReference>